<protein>
    <recommendedName>
        <fullName evidence="1">HTH marR-type domain-containing protein</fullName>
    </recommendedName>
</protein>
<evidence type="ECO:0000259" key="1">
    <source>
        <dbReference type="PROSITE" id="PS50995"/>
    </source>
</evidence>
<comment type="caution">
    <text evidence="2">The sequence shown here is derived from an EMBL/GenBank/DDBJ whole genome shotgun (WGS) entry which is preliminary data.</text>
</comment>
<dbReference type="InterPro" id="IPR000835">
    <property type="entry name" value="HTH_MarR-typ"/>
</dbReference>
<dbReference type="RefSeq" id="WP_200174653.1">
    <property type="nucleotide sequence ID" value="NZ_BAABKQ010000001.1"/>
</dbReference>
<sequence length="161" mass="17368">MIEEAQAGVILGEMVEIDRTFRAAGRRSRERGLTGTKFSVLQQLRASSTRLTDLAVRLELSTSVTSRAVQTLESESLVERNPDPDDARAVRVSITDAGLAYLTARENAAVSAFAAHLGDWSPSEAARTIETLRTLRDRLARAFDDLDGSGAHAVDEAGARA</sequence>
<dbReference type="SUPFAM" id="SSF46785">
    <property type="entry name" value="Winged helix' DNA-binding domain"/>
    <property type="match status" value="1"/>
</dbReference>
<dbReference type="PANTHER" id="PTHR33164">
    <property type="entry name" value="TRANSCRIPTIONAL REGULATOR, MARR FAMILY"/>
    <property type="match status" value="1"/>
</dbReference>
<dbReference type="Gene3D" id="1.10.10.10">
    <property type="entry name" value="Winged helix-like DNA-binding domain superfamily/Winged helix DNA-binding domain"/>
    <property type="match status" value="1"/>
</dbReference>
<dbReference type="Pfam" id="PF12802">
    <property type="entry name" value="MarR_2"/>
    <property type="match status" value="1"/>
</dbReference>
<accession>A0ABP9D464</accession>
<dbReference type="EMBL" id="BAABKQ010000001">
    <property type="protein sequence ID" value="GAA4824064.1"/>
    <property type="molecule type" value="Genomic_DNA"/>
</dbReference>
<dbReference type="InterPro" id="IPR039422">
    <property type="entry name" value="MarR/SlyA-like"/>
</dbReference>
<feature type="domain" description="HTH marR-type" evidence="1">
    <location>
        <begin position="1"/>
        <end position="141"/>
    </location>
</feature>
<dbReference type="InterPro" id="IPR036390">
    <property type="entry name" value="WH_DNA-bd_sf"/>
</dbReference>
<proteinExistence type="predicted"/>
<dbReference type="PROSITE" id="PS50995">
    <property type="entry name" value="HTH_MARR_2"/>
    <property type="match status" value="1"/>
</dbReference>
<evidence type="ECO:0000313" key="2">
    <source>
        <dbReference type="EMBL" id="GAA4824064.1"/>
    </source>
</evidence>
<keyword evidence="3" id="KW-1185">Reference proteome</keyword>
<organism evidence="2 3">
    <name type="scientific">Tomitella cavernea</name>
    <dbReference type="NCBI Taxonomy" id="1387982"/>
    <lineage>
        <taxon>Bacteria</taxon>
        <taxon>Bacillati</taxon>
        <taxon>Actinomycetota</taxon>
        <taxon>Actinomycetes</taxon>
        <taxon>Mycobacteriales</taxon>
        <taxon>Tomitella</taxon>
    </lineage>
</organism>
<dbReference type="InterPro" id="IPR036388">
    <property type="entry name" value="WH-like_DNA-bd_sf"/>
</dbReference>
<dbReference type="SMART" id="SM00347">
    <property type="entry name" value="HTH_MARR"/>
    <property type="match status" value="1"/>
</dbReference>
<evidence type="ECO:0000313" key="3">
    <source>
        <dbReference type="Proteomes" id="UP001500839"/>
    </source>
</evidence>
<dbReference type="PANTHER" id="PTHR33164:SF57">
    <property type="entry name" value="MARR-FAMILY TRANSCRIPTIONAL REGULATOR"/>
    <property type="match status" value="1"/>
</dbReference>
<dbReference type="Proteomes" id="UP001500839">
    <property type="component" value="Unassembled WGS sequence"/>
</dbReference>
<name>A0ABP9D464_9ACTN</name>
<reference evidence="3" key="1">
    <citation type="journal article" date="2019" name="Int. J. Syst. Evol. Microbiol.">
        <title>The Global Catalogue of Microorganisms (GCM) 10K type strain sequencing project: providing services to taxonomists for standard genome sequencing and annotation.</title>
        <authorList>
            <consortium name="The Broad Institute Genomics Platform"/>
            <consortium name="The Broad Institute Genome Sequencing Center for Infectious Disease"/>
            <person name="Wu L."/>
            <person name="Ma J."/>
        </authorList>
    </citation>
    <scope>NUCLEOTIDE SEQUENCE [LARGE SCALE GENOMIC DNA]</scope>
    <source>
        <strain evidence="3">JCM 18542</strain>
    </source>
</reference>
<gene>
    <name evidence="2" type="ORF">GCM10023353_36220</name>
</gene>